<dbReference type="EMBL" id="BAAATE010000027">
    <property type="protein sequence ID" value="GAA2686429.1"/>
    <property type="molecule type" value="Genomic_DNA"/>
</dbReference>
<gene>
    <name evidence="1" type="ORF">GCM10010412_073930</name>
</gene>
<evidence type="ECO:0000313" key="2">
    <source>
        <dbReference type="Proteomes" id="UP001501666"/>
    </source>
</evidence>
<name>A0ABP6F8M8_9ACTN</name>
<evidence type="ECO:0000313" key="1">
    <source>
        <dbReference type="EMBL" id="GAA2686429.1"/>
    </source>
</evidence>
<comment type="caution">
    <text evidence="1">The sequence shown here is derived from an EMBL/GenBank/DDBJ whole genome shotgun (WGS) entry which is preliminary data.</text>
</comment>
<dbReference type="RefSeq" id="WP_346153094.1">
    <property type="nucleotide sequence ID" value="NZ_BAAATE010000027.1"/>
</dbReference>
<protein>
    <submittedName>
        <fullName evidence="1">Uncharacterized protein</fullName>
    </submittedName>
</protein>
<sequence>MVRFTATLLAVVLLLDGSSGLTGPRAFEEIAAQAVSTWRTSAAAAIWRTGFVPLEDLSKMPRKVSKQIGHDEEYGWVVAGSLPAPPAAAQVRWDDGSTMRVPVIGAREALMALSPWPEEYTFPDGKAYKLTGATFTTMRLRTVRGMATVPAWRLYFSNLPGPIDRVAVDQEAVGTVQDAVGDHLPGGEEITDFEVLGDGHRLLVSYEYGSCYGDPLDVRIRVGEEPDVVVLGLSLPYQGTVLCAGTGRFGHDVVRLDEPLGDRVVLDAISRLPVLCHRARNACRAGNG</sequence>
<keyword evidence="2" id="KW-1185">Reference proteome</keyword>
<reference evidence="2" key="1">
    <citation type="journal article" date="2019" name="Int. J. Syst. Evol. Microbiol.">
        <title>The Global Catalogue of Microorganisms (GCM) 10K type strain sequencing project: providing services to taxonomists for standard genome sequencing and annotation.</title>
        <authorList>
            <consortium name="The Broad Institute Genomics Platform"/>
            <consortium name="The Broad Institute Genome Sequencing Center for Infectious Disease"/>
            <person name="Wu L."/>
            <person name="Ma J."/>
        </authorList>
    </citation>
    <scope>NUCLEOTIDE SEQUENCE [LARGE SCALE GENOMIC DNA]</scope>
    <source>
        <strain evidence="2">JCM 6835</strain>
    </source>
</reference>
<organism evidence="1 2">
    <name type="scientific">Nonomuraea recticatena</name>
    <dbReference type="NCBI Taxonomy" id="46178"/>
    <lineage>
        <taxon>Bacteria</taxon>
        <taxon>Bacillati</taxon>
        <taxon>Actinomycetota</taxon>
        <taxon>Actinomycetes</taxon>
        <taxon>Streptosporangiales</taxon>
        <taxon>Streptosporangiaceae</taxon>
        <taxon>Nonomuraea</taxon>
    </lineage>
</organism>
<accession>A0ABP6F8M8</accession>
<proteinExistence type="predicted"/>
<dbReference type="Proteomes" id="UP001501666">
    <property type="component" value="Unassembled WGS sequence"/>
</dbReference>